<evidence type="ECO:0000313" key="5">
    <source>
        <dbReference type="EMBL" id="KPA36460.1"/>
    </source>
</evidence>
<feature type="compositionally biased region" description="Basic and acidic residues" evidence="4">
    <location>
        <begin position="331"/>
        <end position="343"/>
    </location>
</feature>
<dbReference type="InterPro" id="IPR051609">
    <property type="entry name" value="NmrA/Isoflavone_reductase-like"/>
</dbReference>
<comment type="caution">
    <text evidence="5">The sequence shown here is derived from an EMBL/GenBank/DDBJ whole genome shotgun (WGS) entry which is preliminary data.</text>
</comment>
<protein>
    <submittedName>
        <fullName evidence="5">Isoflavone reductase</fullName>
    </submittedName>
</protein>
<evidence type="ECO:0000256" key="1">
    <source>
        <dbReference type="ARBA" id="ARBA00005725"/>
    </source>
</evidence>
<evidence type="ECO:0000256" key="4">
    <source>
        <dbReference type="SAM" id="MobiDB-lite"/>
    </source>
</evidence>
<evidence type="ECO:0000313" key="6">
    <source>
        <dbReference type="Proteomes" id="UP000037904"/>
    </source>
</evidence>
<dbReference type="OrthoDB" id="419598at2759"/>
<sequence length="497" mass="55546">MRKIAVAEGSSGLGRTMVEALKAAKTHDYIVLSRKVTDAEARAADYSIIPHMPFYRWKFEAIDMLEKTDLELSLVSIGQFLDYWAGPRIPTYIGAANLQIDAVSRTAIIPGDGKNPVVMTHSTDAAKFTVALLDLKSWKRRYAIIGNRLNLDEAVKLAEEVMGVTFDAKYFSIEDLEKSGIELSPSMQKILPEEMHEGMKFVLGGVGILMAKGNSDIQGIENLTVMFPNLKPLTARSVWETWNCQICRVDMAVARIRTPDEPSSAALNIDGANYVGWVEMPWVGEAKDQECQDCTTIDRTPTDQILQWESLPCWPEDDDPDDPNWLPAEHAPTDNEPFEHDSEYAQPEGTSNESDCESVGHNSLNEEHDGVEDLYLVSELCDQLRPECLTNGTWCNGKIYYTGNRQAAILGDFPGEGEHKAPPEHIASSSCQSLRGINGYRLSLGQMKNCRNVRFLIPKSKNWKSAVDERLMEEDSLFYLSGESNGSNVTEDRYFID</sequence>
<proteinExistence type="inferred from homology"/>
<accession>A0A0M9ENN8</accession>
<gene>
    <name evidence="5" type="ORF">FLAG1_10775</name>
</gene>
<dbReference type="Proteomes" id="UP000037904">
    <property type="component" value="Unassembled WGS sequence"/>
</dbReference>
<reference evidence="5 6" key="1">
    <citation type="submission" date="2015-04" db="EMBL/GenBank/DDBJ databases">
        <title>The draft genome sequence of Fusarium langsethiae, a T-2/HT-2 mycotoxin producer.</title>
        <authorList>
            <person name="Lysoe E."/>
            <person name="Divon H.H."/>
            <person name="Terzi V."/>
            <person name="Orru L."/>
            <person name="Lamontanara A."/>
            <person name="Kolseth A.-K."/>
            <person name="Frandsen R.J."/>
            <person name="Nielsen K."/>
            <person name="Thrane U."/>
        </authorList>
    </citation>
    <scope>NUCLEOTIDE SEQUENCE [LARGE SCALE GENOMIC DNA]</scope>
    <source>
        <strain evidence="5 6">Fl201059</strain>
    </source>
</reference>
<dbReference type="PANTHER" id="PTHR47706">
    <property type="entry name" value="NMRA-LIKE FAMILY PROTEIN"/>
    <property type="match status" value="1"/>
</dbReference>
<dbReference type="SUPFAM" id="SSF51735">
    <property type="entry name" value="NAD(P)-binding Rossmann-fold domains"/>
    <property type="match status" value="1"/>
</dbReference>
<comment type="similarity">
    <text evidence="1">Belongs to the NmrA-type oxidoreductase family. Isoflavone reductase subfamily.</text>
</comment>
<organism evidence="5 6">
    <name type="scientific">Fusarium langsethiae</name>
    <dbReference type="NCBI Taxonomy" id="179993"/>
    <lineage>
        <taxon>Eukaryota</taxon>
        <taxon>Fungi</taxon>
        <taxon>Dikarya</taxon>
        <taxon>Ascomycota</taxon>
        <taxon>Pezizomycotina</taxon>
        <taxon>Sordariomycetes</taxon>
        <taxon>Hypocreomycetidae</taxon>
        <taxon>Hypocreales</taxon>
        <taxon>Nectriaceae</taxon>
        <taxon>Fusarium</taxon>
    </lineage>
</organism>
<keyword evidence="6" id="KW-1185">Reference proteome</keyword>
<dbReference type="InterPro" id="IPR036291">
    <property type="entry name" value="NAD(P)-bd_dom_sf"/>
</dbReference>
<dbReference type="AlphaFoldDB" id="A0A0M9ENN8"/>
<dbReference type="GO" id="GO:0016491">
    <property type="term" value="F:oxidoreductase activity"/>
    <property type="evidence" value="ECO:0007669"/>
    <property type="project" value="UniProtKB-KW"/>
</dbReference>
<feature type="region of interest" description="Disordered" evidence="4">
    <location>
        <begin position="311"/>
        <end position="364"/>
    </location>
</feature>
<evidence type="ECO:0000256" key="3">
    <source>
        <dbReference type="ARBA" id="ARBA00023002"/>
    </source>
</evidence>
<name>A0A0M9ENN8_FUSLA</name>
<keyword evidence="3" id="KW-0560">Oxidoreductase</keyword>
<keyword evidence="2" id="KW-0521">NADP</keyword>
<dbReference type="PANTHER" id="PTHR47706:SF4">
    <property type="entry name" value="NMRA-LIKE DOMAIN-CONTAINING PROTEIN"/>
    <property type="match status" value="1"/>
</dbReference>
<dbReference type="EMBL" id="JXCE01000635">
    <property type="protein sequence ID" value="KPA36460.1"/>
    <property type="molecule type" value="Genomic_DNA"/>
</dbReference>
<dbReference type="Gene3D" id="3.40.50.720">
    <property type="entry name" value="NAD(P)-binding Rossmann-like Domain"/>
    <property type="match status" value="1"/>
</dbReference>
<evidence type="ECO:0000256" key="2">
    <source>
        <dbReference type="ARBA" id="ARBA00022857"/>
    </source>
</evidence>